<evidence type="ECO:0000313" key="11">
    <source>
        <dbReference type="Proteomes" id="UP000252015"/>
    </source>
</evidence>
<accession>A0A375YSQ4</accession>
<dbReference type="RefSeq" id="WP_244917389.1">
    <property type="nucleotide sequence ID" value="NZ_UEGW01000001.1"/>
</dbReference>
<proteinExistence type="inferred from homology"/>
<keyword evidence="5" id="KW-0281">Fimbrium</keyword>
<evidence type="ECO:0000256" key="3">
    <source>
        <dbReference type="ARBA" id="ARBA00022729"/>
    </source>
</evidence>
<comment type="similarity">
    <text evidence="6">Belongs to the mycobacterial pilin family.</text>
</comment>
<name>A0A375YSQ4_MYCSH</name>
<organism evidence="10 11">
    <name type="scientific">Mycobacterium shimoidei</name>
    <dbReference type="NCBI Taxonomy" id="29313"/>
    <lineage>
        <taxon>Bacteria</taxon>
        <taxon>Bacillati</taxon>
        <taxon>Actinomycetota</taxon>
        <taxon>Actinomycetes</taxon>
        <taxon>Mycobacteriales</taxon>
        <taxon>Mycobacteriaceae</taxon>
        <taxon>Mycobacterium</taxon>
    </lineage>
</organism>
<keyword evidence="3 9" id="KW-0732">Signal</keyword>
<dbReference type="AlphaFoldDB" id="A0A375YSQ4"/>
<dbReference type="Proteomes" id="UP000252015">
    <property type="component" value="Unassembled WGS sequence"/>
</dbReference>
<feature type="chain" id="PRO_5038817636" description="Pilin" evidence="9">
    <location>
        <begin position="26"/>
        <end position="80"/>
    </location>
</feature>
<evidence type="ECO:0000256" key="1">
    <source>
        <dbReference type="ARBA" id="ARBA00004561"/>
    </source>
</evidence>
<evidence type="ECO:0000313" key="10">
    <source>
        <dbReference type="EMBL" id="SRX91941.1"/>
    </source>
</evidence>
<dbReference type="Pfam" id="PF26380">
    <property type="entry name" value="Pilin_Mycobact"/>
    <property type="match status" value="1"/>
</dbReference>
<protein>
    <recommendedName>
        <fullName evidence="2">Pilin</fullName>
    </recommendedName>
    <alternativeName>
        <fullName evidence="8">Pili structural subunit</fullName>
    </alternativeName>
</protein>
<sequence>MNTIKRIAAATAITTGLGLAGVAVASAVEAHPGPIPNYHWCPGQFWDPGWGNNWDWGRCHDNNFFDGEPHDQGHWHGIGP</sequence>
<comment type="subunit">
    <text evidence="7">Forms a homomer composed of subunits assembled in a large structure.</text>
</comment>
<evidence type="ECO:0000256" key="9">
    <source>
        <dbReference type="SAM" id="SignalP"/>
    </source>
</evidence>
<dbReference type="STRING" id="29313.BHQ16_07385"/>
<comment type="subcellular location">
    <subcellularLocation>
        <location evidence="1">Fimbrium</location>
    </subcellularLocation>
</comment>
<reference evidence="10 11" key="1">
    <citation type="submission" date="2018-05" db="EMBL/GenBank/DDBJ databases">
        <authorList>
            <consortium name="IHU Genomes"/>
        </authorList>
    </citation>
    <scope>NUCLEOTIDE SEQUENCE [LARGE SCALE GENOMIC DNA]</scope>
    <source>
        <strain evidence="10 11">P7336</strain>
    </source>
</reference>
<dbReference type="InterPro" id="IPR058759">
    <property type="entry name" value="Pilin_mycobact"/>
</dbReference>
<dbReference type="EMBL" id="UEGW01000001">
    <property type="protein sequence ID" value="SRX91941.1"/>
    <property type="molecule type" value="Genomic_DNA"/>
</dbReference>
<keyword evidence="11" id="KW-1185">Reference proteome</keyword>
<evidence type="ECO:0000256" key="6">
    <source>
        <dbReference type="ARBA" id="ARBA00093784"/>
    </source>
</evidence>
<feature type="signal peptide" evidence="9">
    <location>
        <begin position="1"/>
        <end position="25"/>
    </location>
</feature>
<evidence type="ECO:0000256" key="2">
    <source>
        <dbReference type="ARBA" id="ARBA00018586"/>
    </source>
</evidence>
<evidence type="ECO:0000256" key="8">
    <source>
        <dbReference type="ARBA" id="ARBA00093801"/>
    </source>
</evidence>
<evidence type="ECO:0000256" key="7">
    <source>
        <dbReference type="ARBA" id="ARBA00093787"/>
    </source>
</evidence>
<evidence type="ECO:0000256" key="4">
    <source>
        <dbReference type="ARBA" id="ARBA00022889"/>
    </source>
</evidence>
<gene>
    <name evidence="10" type="primary">mtp</name>
    <name evidence="10" type="ORF">MSP7336_00162</name>
</gene>
<evidence type="ECO:0000256" key="5">
    <source>
        <dbReference type="ARBA" id="ARBA00023263"/>
    </source>
</evidence>
<keyword evidence="4" id="KW-0130">Cell adhesion</keyword>